<protein>
    <submittedName>
        <fullName evidence="1">Uncharacterized protein</fullName>
    </submittedName>
</protein>
<dbReference type="EMBL" id="LVLJ01002053">
    <property type="protein sequence ID" value="OAE26902.1"/>
    <property type="molecule type" value="Genomic_DNA"/>
</dbReference>
<comment type="caution">
    <text evidence="1">The sequence shown here is derived from an EMBL/GenBank/DDBJ whole genome shotgun (WGS) entry which is preliminary data.</text>
</comment>
<evidence type="ECO:0000313" key="1">
    <source>
        <dbReference type="EMBL" id="OAE26902.1"/>
    </source>
</evidence>
<dbReference type="PANTHER" id="PTHR47679:SF1">
    <property type="entry name" value="PROTEIN TORNADO 1"/>
    <property type="match status" value="1"/>
</dbReference>
<gene>
    <name evidence="1" type="ORF">AXG93_4762s1120</name>
</gene>
<name>A0A176W343_MARPO</name>
<dbReference type="Proteomes" id="UP000077202">
    <property type="component" value="Unassembled WGS sequence"/>
</dbReference>
<proteinExistence type="predicted"/>
<reference evidence="1" key="1">
    <citation type="submission" date="2016-03" db="EMBL/GenBank/DDBJ databases">
        <title>Mechanisms controlling the formation of the plant cell surface in tip-growing cells are functionally conserved among land plants.</title>
        <authorList>
            <person name="Honkanen S."/>
            <person name="Jones V.A."/>
            <person name="Morieri G."/>
            <person name="Champion C."/>
            <person name="Hetherington A.J."/>
            <person name="Kelly S."/>
            <person name="Saint-Marcoux D."/>
            <person name="Proust H."/>
            <person name="Prescott H."/>
            <person name="Dolan L."/>
        </authorList>
    </citation>
    <scope>NUCLEOTIDE SEQUENCE [LARGE SCALE GENOMIC DNA]</scope>
    <source>
        <tissue evidence="1">Whole gametophyte</tissue>
    </source>
</reference>
<accession>A0A176W343</accession>
<evidence type="ECO:0000313" key="2">
    <source>
        <dbReference type="Proteomes" id="UP000077202"/>
    </source>
</evidence>
<sequence length="228" mass="26627">MEDSSQYFIPSFIPEHASTEREKTQEGKYLESMAWETRDETSQFLGIQIQCQDGQTMSLTAAFFPYFQMFMRRKLILEMGVSKKIVTCSRHYLKLFLDGHEFYVEQGMSHNYVDVLMLRSKHKSRSEALQYVMKHIVQELISFCASSKGCLGVTLVLGVIQTCCVEMLIPSHLREAILIEELKSRFIGSIKDKLEDIQSDRFHLVKEEELFSYEHSWPSIEVHYNTRV</sequence>
<organism evidence="1 2">
    <name type="scientific">Marchantia polymorpha subsp. ruderalis</name>
    <dbReference type="NCBI Taxonomy" id="1480154"/>
    <lineage>
        <taxon>Eukaryota</taxon>
        <taxon>Viridiplantae</taxon>
        <taxon>Streptophyta</taxon>
        <taxon>Embryophyta</taxon>
        <taxon>Marchantiophyta</taxon>
        <taxon>Marchantiopsida</taxon>
        <taxon>Marchantiidae</taxon>
        <taxon>Marchantiales</taxon>
        <taxon>Marchantiaceae</taxon>
        <taxon>Marchantia</taxon>
    </lineage>
</organism>
<dbReference type="AlphaFoldDB" id="A0A176W343"/>
<dbReference type="PANTHER" id="PTHR47679">
    <property type="entry name" value="PROTEIN TORNADO 1"/>
    <property type="match status" value="1"/>
</dbReference>
<keyword evidence="2" id="KW-1185">Reference proteome</keyword>